<gene>
    <name evidence="2" type="ORF">E6C27_scaffold24G005410</name>
</gene>
<organism evidence="2 3">
    <name type="scientific">Cucumis melo var. makuwa</name>
    <name type="common">Oriental melon</name>
    <dbReference type="NCBI Taxonomy" id="1194695"/>
    <lineage>
        <taxon>Eukaryota</taxon>
        <taxon>Viridiplantae</taxon>
        <taxon>Streptophyta</taxon>
        <taxon>Embryophyta</taxon>
        <taxon>Tracheophyta</taxon>
        <taxon>Spermatophyta</taxon>
        <taxon>Magnoliopsida</taxon>
        <taxon>eudicotyledons</taxon>
        <taxon>Gunneridae</taxon>
        <taxon>Pentapetalae</taxon>
        <taxon>rosids</taxon>
        <taxon>fabids</taxon>
        <taxon>Cucurbitales</taxon>
        <taxon>Cucurbitaceae</taxon>
        <taxon>Benincaseae</taxon>
        <taxon>Cucumis</taxon>
    </lineage>
</organism>
<reference evidence="2 3" key="1">
    <citation type="submission" date="2019-08" db="EMBL/GenBank/DDBJ databases">
        <title>Draft genome sequences of two oriental melons (Cucumis melo L. var makuwa).</title>
        <authorList>
            <person name="Kwon S.-Y."/>
        </authorList>
    </citation>
    <scope>NUCLEOTIDE SEQUENCE [LARGE SCALE GENOMIC DNA]</scope>
    <source>
        <strain evidence="3">cv. SW 3</strain>
        <tissue evidence="2">Leaf</tissue>
    </source>
</reference>
<name>A0A5A7UHT7_CUCMM</name>
<sequence>MSVRNAPFPDAFRGISRRRDTASGNPLFNRFSSVIYKTETERENERRSREGRRENRRCRSVFCRRRSPSSLVAVQPPSATLDDMFLQFEDDLDNNIAGGSSSVGDNTGESKNFLHFNLQIFHSAKTFPVRCLKWADVGREYIEVVKGDLQRFFVLDFNDQAMNRFVEHQMLTTFKEFRADCHRHFKKYSDPEEARANPPNALVGRDED</sequence>
<evidence type="ECO:0000313" key="3">
    <source>
        <dbReference type="Proteomes" id="UP000321393"/>
    </source>
</evidence>
<feature type="region of interest" description="Disordered" evidence="1">
    <location>
        <begin position="189"/>
        <end position="208"/>
    </location>
</feature>
<dbReference type="AlphaFoldDB" id="A0A5A7UHT7"/>
<comment type="caution">
    <text evidence="2">The sequence shown here is derived from an EMBL/GenBank/DDBJ whole genome shotgun (WGS) entry which is preliminary data.</text>
</comment>
<proteinExistence type="predicted"/>
<evidence type="ECO:0000256" key="1">
    <source>
        <dbReference type="SAM" id="MobiDB-lite"/>
    </source>
</evidence>
<protein>
    <submittedName>
        <fullName evidence="2">CACTA en-spm transposon protein</fullName>
    </submittedName>
</protein>
<dbReference type="Proteomes" id="UP000321393">
    <property type="component" value="Unassembled WGS sequence"/>
</dbReference>
<dbReference type="EMBL" id="SSTE01008830">
    <property type="protein sequence ID" value="KAA0054714.1"/>
    <property type="molecule type" value="Genomic_DNA"/>
</dbReference>
<evidence type="ECO:0000313" key="2">
    <source>
        <dbReference type="EMBL" id="KAA0054714.1"/>
    </source>
</evidence>
<accession>A0A5A7UHT7</accession>